<dbReference type="EMBL" id="LUHQ01000005">
    <property type="protein sequence ID" value="OAO93493.1"/>
    <property type="molecule type" value="Genomic_DNA"/>
</dbReference>
<evidence type="ECO:0000259" key="1">
    <source>
        <dbReference type="PROSITE" id="PS50181"/>
    </source>
</evidence>
<dbReference type="SUPFAM" id="SSF52047">
    <property type="entry name" value="RNI-like"/>
    <property type="match status" value="1"/>
</dbReference>
<dbReference type="Proteomes" id="UP000078284">
    <property type="component" value="Chromosome 5"/>
</dbReference>
<dbReference type="Pfam" id="PF00646">
    <property type="entry name" value="F-box"/>
    <property type="match status" value="1"/>
</dbReference>
<name>A0A178UI72_ARATH</name>
<dbReference type="Pfam" id="PF08387">
    <property type="entry name" value="FBD"/>
    <property type="match status" value="1"/>
</dbReference>
<evidence type="ECO:0000313" key="2">
    <source>
        <dbReference type="EMBL" id="OAO93493.1"/>
    </source>
</evidence>
<protein>
    <recommendedName>
        <fullName evidence="1">F-box domain-containing protein</fullName>
    </recommendedName>
</protein>
<dbReference type="SUPFAM" id="SSF81383">
    <property type="entry name" value="F-box domain"/>
    <property type="match status" value="1"/>
</dbReference>
<dbReference type="Pfam" id="PF24758">
    <property type="entry name" value="LRR_At5g56370"/>
    <property type="match status" value="1"/>
</dbReference>
<dbReference type="PANTHER" id="PTHR31900">
    <property type="entry name" value="F-BOX/RNI SUPERFAMILY PROTEIN-RELATED"/>
    <property type="match status" value="1"/>
</dbReference>
<dbReference type="PANTHER" id="PTHR31900:SF33">
    <property type="entry name" value="PROTEIN WITH RNI-LIKE_FBD-LIKE DOMAIN"/>
    <property type="match status" value="1"/>
</dbReference>
<sequence>MPGFDRISELPESLITQILLRLPTKDSVKTSVLSTRWKNLWLNVPGLDLTCSDFPFEDEEYEQVFINFIDRFLEFNPESRLQTFEVDYKRREIRGFKDRIGTAINRGIRLLDAVSSTMYWEEECIMYPYLEFMPLNLFTSKTLVTLKLRDSALNDPGLVSMPCLKFMILREVRWSGTMSLEKLVSGCPVLEDLTLVRTLICHIDDDELPVTRVRSRSLKTFYVPLAYGVGCRSRVPDKVLEIDAPGLENMTLKEDHFDGIVVKNLTSLFMIELNIMFAVDYRRSFDPEDLSKRNEIGDFLTGISRARHMIISQKTVKALESYSKVGSIPKFNKLSHLKAVFPSPLLPFLPAFLESFPNLKNLILKIAFAKDDETEELNLINVPRCIVSTLECVEIKGLFEWEEEEMKIARYFLENAAVLKKLTMSFIDYPRYASNSDVYEDLDKLTKRSQQCRIIVDDE</sequence>
<feature type="domain" description="F-box" evidence="1">
    <location>
        <begin position="4"/>
        <end position="40"/>
    </location>
</feature>
<dbReference type="ExpressionAtlas" id="A0A178UI72">
    <property type="expression patterns" value="baseline and differential"/>
</dbReference>
<gene>
    <name evidence="2" type="ordered locus">AXX17_At5g27720</name>
</gene>
<accession>A0A178UI72</accession>
<organism evidence="2 3">
    <name type="scientific">Arabidopsis thaliana</name>
    <name type="common">Mouse-ear cress</name>
    <dbReference type="NCBI Taxonomy" id="3702"/>
    <lineage>
        <taxon>Eukaryota</taxon>
        <taxon>Viridiplantae</taxon>
        <taxon>Streptophyta</taxon>
        <taxon>Embryophyta</taxon>
        <taxon>Tracheophyta</taxon>
        <taxon>Spermatophyta</taxon>
        <taxon>Magnoliopsida</taxon>
        <taxon>eudicotyledons</taxon>
        <taxon>Gunneridae</taxon>
        <taxon>Pentapetalae</taxon>
        <taxon>rosids</taxon>
        <taxon>malvids</taxon>
        <taxon>Brassicales</taxon>
        <taxon>Brassicaceae</taxon>
        <taxon>Camelineae</taxon>
        <taxon>Arabidopsis</taxon>
    </lineage>
</organism>
<dbReference type="InterPro" id="IPR053781">
    <property type="entry name" value="F-box_AtFBL13-like"/>
</dbReference>
<proteinExistence type="predicted"/>
<dbReference type="InterPro" id="IPR001810">
    <property type="entry name" value="F-box_dom"/>
</dbReference>
<dbReference type="InterPro" id="IPR036047">
    <property type="entry name" value="F-box-like_dom_sf"/>
</dbReference>
<reference evidence="3" key="1">
    <citation type="journal article" date="2016" name="Proc. Natl. Acad. Sci. U.S.A.">
        <title>Chromosome-level assembly of Arabidopsis thaliana Ler reveals the extent of translocation and inversion polymorphisms.</title>
        <authorList>
            <person name="Zapata L."/>
            <person name="Ding J."/>
            <person name="Willing E.M."/>
            <person name="Hartwig B."/>
            <person name="Bezdan D."/>
            <person name="Jiao W.B."/>
            <person name="Patel V."/>
            <person name="Velikkakam James G."/>
            <person name="Koornneef M."/>
            <person name="Ossowski S."/>
            <person name="Schneeberger K."/>
        </authorList>
    </citation>
    <scope>NUCLEOTIDE SEQUENCE [LARGE SCALE GENOMIC DNA]</scope>
    <source>
        <strain evidence="3">cv. Landsberg erecta</strain>
    </source>
</reference>
<dbReference type="InterPro" id="IPR050232">
    <property type="entry name" value="FBL13/AtMIF1-like"/>
</dbReference>
<dbReference type="InterPro" id="IPR055411">
    <property type="entry name" value="LRR_FXL15/At3g58940/PEG3-like"/>
</dbReference>
<dbReference type="InterPro" id="IPR006566">
    <property type="entry name" value="FBD"/>
</dbReference>
<comment type="caution">
    <text evidence="2">The sequence shown here is derived from an EMBL/GenBank/DDBJ whole genome shotgun (WGS) entry which is preliminary data.</text>
</comment>
<dbReference type="PROSITE" id="PS50181">
    <property type="entry name" value="FBOX"/>
    <property type="match status" value="1"/>
</dbReference>
<dbReference type="CDD" id="cd22160">
    <property type="entry name" value="F-box_AtFBL13-like"/>
    <property type="match status" value="1"/>
</dbReference>
<dbReference type="AlphaFoldDB" id="A0A178UI72"/>
<dbReference type="SMART" id="SM00579">
    <property type="entry name" value="FBD"/>
    <property type="match status" value="1"/>
</dbReference>
<evidence type="ECO:0000313" key="3">
    <source>
        <dbReference type="Proteomes" id="UP000078284"/>
    </source>
</evidence>
<dbReference type="SMART" id="SM00256">
    <property type="entry name" value="FBOX"/>
    <property type="match status" value="1"/>
</dbReference>